<organism evidence="1 2">
    <name type="scientific">Enterococcus cecorum</name>
    <dbReference type="NCBI Taxonomy" id="44008"/>
    <lineage>
        <taxon>Bacteria</taxon>
        <taxon>Bacillati</taxon>
        <taxon>Bacillota</taxon>
        <taxon>Bacilli</taxon>
        <taxon>Lactobacillales</taxon>
        <taxon>Enterococcaceae</taxon>
        <taxon>Enterococcus</taxon>
    </lineage>
</organism>
<evidence type="ECO:0008006" key="3">
    <source>
        <dbReference type="Google" id="ProtNLM"/>
    </source>
</evidence>
<dbReference type="EMBL" id="JARQBI010000016">
    <property type="protein sequence ID" value="MDT2797096.1"/>
    <property type="molecule type" value="Genomic_DNA"/>
</dbReference>
<dbReference type="Proteomes" id="UP001255696">
    <property type="component" value="Unassembled WGS sequence"/>
</dbReference>
<comment type="caution">
    <text evidence="1">The sequence shown here is derived from an EMBL/GenBank/DDBJ whole genome shotgun (WGS) entry which is preliminary data.</text>
</comment>
<evidence type="ECO:0000313" key="2">
    <source>
        <dbReference type="Proteomes" id="UP001255696"/>
    </source>
</evidence>
<reference evidence="1" key="1">
    <citation type="submission" date="2023-03" db="EMBL/GenBank/DDBJ databases">
        <authorList>
            <person name="Shen W."/>
            <person name="Cai J."/>
        </authorList>
    </citation>
    <scope>NUCLEOTIDE SEQUENCE</scope>
    <source>
        <strain evidence="1">B245-2</strain>
    </source>
</reference>
<dbReference type="RefSeq" id="WP_311897783.1">
    <property type="nucleotide sequence ID" value="NZ_JARQBI010000016.1"/>
</dbReference>
<protein>
    <recommendedName>
        <fullName evidence="3">Addiction module toxin RelE</fullName>
    </recommendedName>
</protein>
<evidence type="ECO:0000313" key="1">
    <source>
        <dbReference type="EMBL" id="MDT2797096.1"/>
    </source>
</evidence>
<accession>A0AAW8TNX7</accession>
<sequence>MNLKKRRTLKADYIEKFPFAKSYFEKLNYKLIEIYVIADRLNILAKHPKSGKVESFQIIGDVLYKSAFINTKKQTWEFKEVFSKLLYEYRMQKN</sequence>
<gene>
    <name evidence="1" type="ORF">P7H47_07560</name>
</gene>
<name>A0AAW8TNX7_9ENTE</name>
<dbReference type="AlphaFoldDB" id="A0AAW8TNX7"/>
<proteinExistence type="predicted"/>